<accession>A0ABV9DAM2</accession>
<evidence type="ECO:0000256" key="9">
    <source>
        <dbReference type="RuleBase" id="RU363032"/>
    </source>
</evidence>
<dbReference type="Gene3D" id="2.40.430.10">
    <property type="entry name" value="D-maltodextrin-binding protein, MBP"/>
    <property type="match status" value="1"/>
</dbReference>
<comment type="caution">
    <text evidence="13">The sequence shown here is derived from an EMBL/GenBank/DDBJ whole genome shotgun (WGS) entry which is preliminary data.</text>
</comment>
<keyword evidence="6 9" id="KW-0812">Transmembrane</keyword>
<dbReference type="SUPFAM" id="SSF161098">
    <property type="entry name" value="MetI-like"/>
    <property type="match status" value="1"/>
</dbReference>
<dbReference type="Pfam" id="PF00528">
    <property type="entry name" value="BPD_transp_1"/>
    <property type="match status" value="1"/>
</dbReference>
<dbReference type="PANTHER" id="PTHR47314">
    <property type="entry name" value="MALTOSE/MALTODEXTRIN TRANSPORT SYSTEM PERMEASE PROTEIN MALF"/>
    <property type="match status" value="1"/>
</dbReference>
<organism evidence="13 14">
    <name type="scientific">Georgenia faecalis</name>
    <dbReference type="NCBI Taxonomy" id="2483799"/>
    <lineage>
        <taxon>Bacteria</taxon>
        <taxon>Bacillati</taxon>
        <taxon>Actinomycetota</taxon>
        <taxon>Actinomycetes</taxon>
        <taxon>Micrococcales</taxon>
        <taxon>Bogoriellaceae</taxon>
        <taxon>Georgenia</taxon>
    </lineage>
</organism>
<dbReference type="Gene3D" id="1.10.3720.10">
    <property type="entry name" value="MetI-like"/>
    <property type="match status" value="1"/>
</dbReference>
<feature type="transmembrane region" description="Helical" evidence="9">
    <location>
        <begin position="437"/>
        <end position="461"/>
    </location>
</feature>
<dbReference type="PROSITE" id="PS50928">
    <property type="entry name" value="ABC_TM1"/>
    <property type="match status" value="1"/>
</dbReference>
<dbReference type="InterPro" id="IPR047103">
    <property type="entry name" value="MalF_P2_sf"/>
</dbReference>
<feature type="transmembrane region" description="Helical" evidence="9">
    <location>
        <begin position="507"/>
        <end position="529"/>
    </location>
</feature>
<keyword evidence="4 10" id="KW-1003">Cell membrane</keyword>
<evidence type="ECO:0000256" key="8">
    <source>
        <dbReference type="ARBA" id="ARBA00023136"/>
    </source>
</evidence>
<feature type="transmembrane region" description="Helical" evidence="9">
    <location>
        <begin position="37"/>
        <end position="56"/>
    </location>
</feature>
<feature type="transmembrane region" description="Helical" evidence="9">
    <location>
        <begin position="95"/>
        <end position="115"/>
    </location>
</feature>
<evidence type="ECO:0000313" key="13">
    <source>
        <dbReference type="EMBL" id="MFC4555233.1"/>
    </source>
</evidence>
<evidence type="ECO:0000256" key="7">
    <source>
        <dbReference type="ARBA" id="ARBA00022989"/>
    </source>
</evidence>
<evidence type="ECO:0000256" key="3">
    <source>
        <dbReference type="ARBA" id="ARBA00022448"/>
    </source>
</evidence>
<keyword evidence="5 10" id="KW-0762">Sugar transport</keyword>
<dbReference type="Proteomes" id="UP001595955">
    <property type="component" value="Unassembled WGS sequence"/>
</dbReference>
<feature type="transmembrane region" description="Helical" evidence="9">
    <location>
        <begin position="306"/>
        <end position="330"/>
    </location>
</feature>
<dbReference type="InterPro" id="IPR035277">
    <property type="entry name" value="MalF_N"/>
</dbReference>
<dbReference type="CDD" id="cd06261">
    <property type="entry name" value="TM_PBP2"/>
    <property type="match status" value="1"/>
</dbReference>
<feature type="region of interest" description="Disordered" evidence="11">
    <location>
        <begin position="1"/>
        <end position="29"/>
    </location>
</feature>
<feature type="compositionally biased region" description="Polar residues" evidence="11">
    <location>
        <begin position="1"/>
        <end position="11"/>
    </location>
</feature>
<dbReference type="Gene3D" id="3.10.650.10">
    <property type="entry name" value="MalF N-terminal region-like"/>
    <property type="match status" value="1"/>
</dbReference>
<evidence type="ECO:0000256" key="6">
    <source>
        <dbReference type="ARBA" id="ARBA00022692"/>
    </source>
</evidence>
<evidence type="ECO:0000256" key="1">
    <source>
        <dbReference type="ARBA" id="ARBA00004651"/>
    </source>
</evidence>
<evidence type="ECO:0000256" key="11">
    <source>
        <dbReference type="SAM" id="MobiDB-lite"/>
    </source>
</evidence>
<evidence type="ECO:0000313" key="14">
    <source>
        <dbReference type="Proteomes" id="UP001595955"/>
    </source>
</evidence>
<keyword evidence="8 9" id="KW-0472">Membrane</keyword>
<dbReference type="InterPro" id="IPR032550">
    <property type="entry name" value="TM_PBP2_N"/>
</dbReference>
<evidence type="ECO:0000256" key="5">
    <source>
        <dbReference type="ARBA" id="ARBA00022597"/>
    </source>
</evidence>
<feature type="transmembrane region" description="Helical" evidence="9">
    <location>
        <begin position="342"/>
        <end position="362"/>
    </location>
</feature>
<protein>
    <recommendedName>
        <fullName evidence="10">Maltose/maltodextrin transport system permease protein</fullName>
    </recommendedName>
</protein>
<comment type="similarity">
    <text evidence="2 10">Belongs to the binding-protein-dependent transport system permease family. MalFG subfamily.</text>
</comment>
<dbReference type="SUPFAM" id="SSF160964">
    <property type="entry name" value="MalF N-terminal region-like"/>
    <property type="match status" value="1"/>
</dbReference>
<keyword evidence="14" id="KW-1185">Reference proteome</keyword>
<proteinExistence type="inferred from homology"/>
<dbReference type="InterPro" id="IPR000515">
    <property type="entry name" value="MetI-like"/>
</dbReference>
<feature type="transmembrane region" description="Helical" evidence="9">
    <location>
        <begin position="394"/>
        <end position="416"/>
    </location>
</feature>
<keyword evidence="3 9" id="KW-0813">Transport</keyword>
<sequence>MSNRDSAPSGTTRRRGASTDVEPRPNESHARKIGPGFLVKLVLVALVDALGVYGVFAASAVGHWGIVAFLVVALVVVNVVYFSRRMIPAKYLVPGLLFLLVYQLFVMLYTGYVSFTNYGDGHNSTKEDAIEAILLQNDRRVEDSPSLPLVVVRDGDALGFAVIEEDGDVAVGTAEQPLEVVDDAVVEDDTIVEVPGYDVLSFAQVVEVQREITDLRVPLSDDPNEGALRTQNGSVGFISRSFYVYDEAADTMTNTDTGAVYRPNDEGNFVNDEGQELTPGWRVAVGLDNYSAMFTDSRISGSFFQVVAWTFAFAGLSVLTTFGVGLFFAIVFNDPRIRGRKVYRSLLILPYAFPGFLAALVWRGMLNERFGFINEVLLGGASVPWLSDEWLARFSVLFVNTWLGFPYMFLICTGALQSIPGDVIESARMDGAGPLRIFRSMTLPLLLVSTAPLLISTFAFNFNNFTLIYMLTGGGPNFPDAPIPVGATDILISMVYSIAFEGGSRDYGLASAMSIMIFIVVGFISYLGFRRTRTLEEI</sequence>
<evidence type="ECO:0000256" key="4">
    <source>
        <dbReference type="ARBA" id="ARBA00022475"/>
    </source>
</evidence>
<feature type="domain" description="ABC transmembrane type-1" evidence="12">
    <location>
        <begin position="307"/>
        <end position="528"/>
    </location>
</feature>
<dbReference type="Gene3D" id="1.20.58.370">
    <property type="entry name" value="MalF N-terminal region-like"/>
    <property type="match status" value="1"/>
</dbReference>
<comment type="subcellular location">
    <subcellularLocation>
        <location evidence="1 9">Cell membrane</location>
        <topology evidence="1 9">Multi-pass membrane protein</topology>
    </subcellularLocation>
</comment>
<dbReference type="PANTHER" id="PTHR47314:SF1">
    <property type="entry name" value="MALTOSE_MALTODEXTRIN TRANSPORT SYSTEM PERMEASE PROTEIN MALF"/>
    <property type="match status" value="1"/>
</dbReference>
<feature type="transmembrane region" description="Helical" evidence="9">
    <location>
        <begin position="62"/>
        <end position="83"/>
    </location>
</feature>
<dbReference type="Pfam" id="PF16296">
    <property type="entry name" value="TM_PBP2_N"/>
    <property type="match status" value="1"/>
</dbReference>
<evidence type="ECO:0000256" key="10">
    <source>
        <dbReference type="RuleBase" id="RU367050"/>
    </source>
</evidence>
<gene>
    <name evidence="13" type="ORF">ACFO3F_08220</name>
</gene>
<evidence type="ECO:0000259" key="12">
    <source>
        <dbReference type="PROSITE" id="PS50928"/>
    </source>
</evidence>
<dbReference type="InterPro" id="IPR035906">
    <property type="entry name" value="MetI-like_sf"/>
</dbReference>
<dbReference type="EMBL" id="JBHSGF010000005">
    <property type="protein sequence ID" value="MFC4555233.1"/>
    <property type="molecule type" value="Genomic_DNA"/>
</dbReference>
<keyword evidence="7 9" id="KW-1133">Transmembrane helix</keyword>
<evidence type="ECO:0000256" key="2">
    <source>
        <dbReference type="ARBA" id="ARBA00009047"/>
    </source>
</evidence>
<reference evidence="14" key="1">
    <citation type="journal article" date="2019" name="Int. J. Syst. Evol. Microbiol.">
        <title>The Global Catalogue of Microorganisms (GCM) 10K type strain sequencing project: providing services to taxonomists for standard genome sequencing and annotation.</title>
        <authorList>
            <consortium name="The Broad Institute Genomics Platform"/>
            <consortium name="The Broad Institute Genome Sequencing Center for Infectious Disease"/>
            <person name="Wu L."/>
            <person name="Ma J."/>
        </authorList>
    </citation>
    <scope>NUCLEOTIDE SEQUENCE [LARGE SCALE GENOMIC DNA]</scope>
    <source>
        <strain evidence="14">JCM 3369</strain>
    </source>
</reference>
<name>A0ABV9DAM2_9MICO</name>
<comment type="function">
    <text evidence="10">Part of the ABC transporter complex MalEFGK involved in maltose/maltodextrin import. Probably responsible for the translocation of the substrate across the membrane.</text>
</comment>
<dbReference type="RefSeq" id="WP_122823702.1">
    <property type="nucleotide sequence ID" value="NZ_CP033325.1"/>
</dbReference>